<reference evidence="1" key="1">
    <citation type="submission" date="2016-04" db="EMBL/GenBank/DDBJ databases">
        <authorList>
            <person name="Tabuchi Yagui T.R."/>
        </authorList>
    </citation>
    <scope>NUCLEOTIDE SEQUENCE [LARGE SCALE GENOMIC DNA]</scope>
    <source>
        <strain evidence="1">NIES-26</strain>
    </source>
</reference>
<keyword evidence="2" id="KW-1185">Reference proteome</keyword>
<organism evidence="1 2">
    <name type="scientific">Nostoc minutum NIES-26</name>
    <dbReference type="NCBI Taxonomy" id="1844469"/>
    <lineage>
        <taxon>Bacteria</taxon>
        <taxon>Bacillati</taxon>
        <taxon>Cyanobacteriota</taxon>
        <taxon>Cyanophyceae</taxon>
        <taxon>Nostocales</taxon>
        <taxon>Nostocaceae</taxon>
        <taxon>Nostoc</taxon>
    </lineage>
</organism>
<dbReference type="Proteomes" id="UP000252107">
    <property type="component" value="Unassembled WGS sequence"/>
</dbReference>
<gene>
    <name evidence="1" type="ORF">A6770_29945</name>
</gene>
<dbReference type="InterPro" id="IPR029044">
    <property type="entry name" value="Nucleotide-diphossugar_trans"/>
</dbReference>
<name>A0A367QDP6_9NOSO</name>
<evidence type="ECO:0000313" key="2">
    <source>
        <dbReference type="Proteomes" id="UP000252107"/>
    </source>
</evidence>
<dbReference type="SUPFAM" id="SSF53448">
    <property type="entry name" value="Nucleotide-diphospho-sugar transferases"/>
    <property type="match status" value="1"/>
</dbReference>
<dbReference type="AlphaFoldDB" id="A0A367QDP6"/>
<dbReference type="Gene3D" id="3.90.550.10">
    <property type="entry name" value="Spore Coat Polysaccharide Biosynthesis Protein SpsA, Chain A"/>
    <property type="match status" value="1"/>
</dbReference>
<comment type="caution">
    <text evidence="1">The sequence shown here is derived from an EMBL/GenBank/DDBJ whole genome shotgun (WGS) entry which is preliminary data.</text>
</comment>
<evidence type="ECO:0000313" key="1">
    <source>
        <dbReference type="EMBL" id="RCJ22326.1"/>
    </source>
</evidence>
<proteinExistence type="predicted"/>
<sequence length="200" mass="23210">MDENGHYQRSSPLEQPESGILSNWLERIAIEQRIQTPSIVVRRSVYEKLGRFDCRFSCCGEDWEMWVHIAAQYPVWYEVEPLALYRIHSNSLSRISTRIEADTQELRMATEIMQTYLPTLVARKLSNKAKENVALYCVQDLVLQMLTLGDFTAATTQIQAALKCSYSRKVLIELSRTIFQSGKFWIKQVIKSQMSLKTHQ</sequence>
<accession>A0A367QDP6</accession>
<dbReference type="EMBL" id="LXQD01000326">
    <property type="protein sequence ID" value="RCJ22326.1"/>
    <property type="molecule type" value="Genomic_DNA"/>
</dbReference>
<protein>
    <submittedName>
        <fullName evidence="1">Uncharacterized protein</fullName>
    </submittedName>
</protein>